<dbReference type="GeneID" id="8303358"/>
<feature type="region of interest" description="Disordered" evidence="1">
    <location>
        <begin position="1114"/>
        <end position="1134"/>
    </location>
</feature>
<sequence>MPAIQVARTDTFEQQRQKINEIGTSLFNISSGGSDLSTGNLKLGDGLKTAPSLSFNNEATLGIYRPTTQTIGYVSSGKNILDINIDSLTLYKDEIIRKRSLPTSGGLTIVSGSGYEYGTYIDVPLNGGSGSNGEASIFVDYFSGTPGSGLGYQAGTFTFVPLIGGTGSGASVDFSVTGLNTVLNNGGSGYADGFYANVPLVNVSGSGNGSGATAIAEVVGTSITNISIATNGNNQYESGDILTISDSDLGSAGGAGLEIEVTQDAGVLNFSLINKAPGYTSGDVLSLPTEVSINGVDIPGNHIAPGCTLTAASTTVTLPVATNEVIPGMILAVDQGGSVGTFPGGSTVTVVSITNSTTVEVDTPADTSGAADIVFSSPLPTRITIPGGTSNLYPGFILSGSNYSGIDGSKITAIIDANTIEVDVAGSSSFYQANLTFTPEWGNGGSTLFTYTIDNVGGVETVSITNGGTGYVDGDILTVNASDLTNPIEYLISVQMVQKITFTTTVSSSVFNIGDSWEIDGGAEGGASFEVGFVKSTGGNVDYVFLIGASFSPGDAIREVGTTTTYTIDTAEIKNKYYIDTGSGPVLHPDLTFYVGETYRLNFDSSITGHDVKFSEIPDGAWNIVGPFTTTVSTSSDLVTVSSTSGISVGMDVEEAGNDPGGLAEGTTVAEVVDSTTIRLSENPSSSGAIQLNFSGSEFITGVTVSTAYLDIKITDSTPSTLYYYCLNHADMAGEDGEEAVITVDANNPRVFGSGFSATVDSVVVNDIITFDVETGAIQSESITAPQATFETASASISLNAPNILSATVTASTLRSSSTLELTAGTTITLDGDINLGSAASVGRISGDLLTSGEIKTTGSFNSNDALAITSEVIESINNYDVVLRPDSGRLVDVDATTALVIPVGTTNDRPVGLAQDGAIRFNTETNQYEGYSSQSSSWSSLGGVRDLDGNTYILAEETVGANDNTLWFINDNVKTQKFTPNWHEYVNVKKIRSLNVTAPAYGEWTANSPVNLGDYLKYRNNIYEVTVAGVTASSGSEPTHTSGAAANNTAELTWFASAVAPITYEEVSEVRISPLGFTPLVVSGDLRLFKNALSTDINDLVLRPNSGRRVDIDSTTTLTLPSGGTGDRGNPIQGGVRFNTTSSQFEGYDGTNWGSLGGVKDVDQNTYIIPETSPGANENILYFYNDNNNTARLTTTALEFHSVDTIISAISDELEVSASLITFDTAATTLDNTSITTTFLHSAKQYFDLGLSSGLFVEPVLRLDNQGDVYFNTTFGTGAFNGVKVFDGELKEFELADTKILTEKITLVKGTTNIGSSIIYDTAVSESSKTVVTAHNPTTGDKEMIEFGIIDNGIDVFVSEYGNVRTGLELIIPSFELTANNEVRINIELGADIGATQSINITFVSNITKK</sequence>
<accession>C7BVB6</accession>
<dbReference type="EMBL" id="FM207411">
    <property type="protein sequence ID" value="CAR63345.1"/>
    <property type="molecule type" value="Genomic_DNA"/>
</dbReference>
<organism evidence="2 3">
    <name type="scientific">Synechococcus phage S-RSM4</name>
    <dbReference type="NCBI Taxonomy" id="555387"/>
    <lineage>
        <taxon>Viruses</taxon>
        <taxon>Duplodnaviria</taxon>
        <taxon>Heunggongvirae</taxon>
        <taxon>Uroviricota</taxon>
        <taxon>Caudoviricetes</taxon>
        <taxon>Pantevenvirales</taxon>
        <taxon>Kyanoviridae</taxon>
        <taxon>Gibbetvirus</taxon>
        <taxon>Gibbetvirus rsm4</taxon>
    </lineage>
</organism>
<evidence type="ECO:0000313" key="2">
    <source>
        <dbReference type="EMBL" id="CAR63345.1"/>
    </source>
</evidence>
<keyword evidence="3" id="KW-1185">Reference proteome</keyword>
<evidence type="ECO:0000256" key="1">
    <source>
        <dbReference type="SAM" id="MobiDB-lite"/>
    </source>
</evidence>
<protein>
    <submittedName>
        <fullName evidence="2">Strucutural protein</fullName>
    </submittedName>
</protein>
<dbReference type="RefSeq" id="YP_003097382.1">
    <property type="nucleotide sequence ID" value="NC_013085.1"/>
</dbReference>
<evidence type="ECO:0000313" key="3">
    <source>
        <dbReference type="Proteomes" id="UP000001515"/>
    </source>
</evidence>
<dbReference type="KEGG" id="vg:8303358"/>
<gene>
    <name evidence="2" type="ORF">SRSM4_148</name>
</gene>
<proteinExistence type="predicted"/>
<name>C7BVB6_9CAUD</name>
<reference evidence="2 3" key="1">
    <citation type="journal article" date="2009" name="Environ. Microbiol.">
        <title>Comparative genomics of marine cyanomyoviruses reveals the widespread occurrence of Synechococcus host genes localized to a hyperplastic region: implications for mechanisms of cyanophage evolution.</title>
        <authorList>
            <person name="Millard A.D."/>
            <person name="Zwirglmaier K."/>
            <person name="Downey M.J."/>
            <person name="Mann N.H."/>
            <person name="Scanlan D.J."/>
        </authorList>
    </citation>
    <scope>NUCLEOTIDE SEQUENCE</scope>
</reference>
<dbReference type="Proteomes" id="UP000001515">
    <property type="component" value="Segment"/>
</dbReference>